<dbReference type="Pfam" id="PF02631">
    <property type="entry name" value="RecX_HTH2"/>
    <property type="match status" value="1"/>
</dbReference>
<evidence type="ECO:0000259" key="8">
    <source>
        <dbReference type="Pfam" id="PF21982"/>
    </source>
</evidence>
<dbReference type="InterPro" id="IPR053926">
    <property type="entry name" value="RecX_HTH_1st"/>
</dbReference>
<proteinExistence type="inferred from homology"/>
<dbReference type="Proteomes" id="UP000184389">
    <property type="component" value="Unassembled WGS sequence"/>
</dbReference>
<dbReference type="OrthoDB" id="5421057at2"/>
<evidence type="ECO:0000259" key="6">
    <source>
        <dbReference type="Pfam" id="PF02631"/>
    </source>
</evidence>
<comment type="subcellular location">
    <subcellularLocation>
        <location evidence="1 5">Cytoplasm</location>
    </subcellularLocation>
</comment>
<dbReference type="EMBL" id="FQXR01000019">
    <property type="protein sequence ID" value="SHI18259.1"/>
    <property type="molecule type" value="Genomic_DNA"/>
</dbReference>
<dbReference type="InterPro" id="IPR003783">
    <property type="entry name" value="Regulatory_RecX"/>
</dbReference>
<protein>
    <recommendedName>
        <fullName evidence="3 5">Regulatory protein RecX</fullName>
    </recommendedName>
</protein>
<feature type="domain" description="RecX second three-helical" evidence="6">
    <location>
        <begin position="106"/>
        <end position="146"/>
    </location>
</feature>
<evidence type="ECO:0000313" key="9">
    <source>
        <dbReference type="EMBL" id="SHI18259.1"/>
    </source>
</evidence>
<dbReference type="Pfam" id="PF21982">
    <property type="entry name" value="RecX_HTH1"/>
    <property type="match status" value="1"/>
</dbReference>
<feature type="domain" description="RecX third three-helical" evidence="7">
    <location>
        <begin position="152"/>
        <end position="199"/>
    </location>
</feature>
<organism evidence="9 10">
    <name type="scientific">Sporanaerobacter acetigenes DSM 13106</name>
    <dbReference type="NCBI Taxonomy" id="1123281"/>
    <lineage>
        <taxon>Bacteria</taxon>
        <taxon>Bacillati</taxon>
        <taxon>Bacillota</taxon>
        <taxon>Tissierellia</taxon>
        <taxon>Tissierellales</taxon>
        <taxon>Sporanaerobacteraceae</taxon>
        <taxon>Sporanaerobacter</taxon>
    </lineage>
</organism>
<evidence type="ECO:0000259" key="7">
    <source>
        <dbReference type="Pfam" id="PF21981"/>
    </source>
</evidence>
<dbReference type="PANTHER" id="PTHR33602">
    <property type="entry name" value="REGULATORY PROTEIN RECX FAMILY PROTEIN"/>
    <property type="match status" value="1"/>
</dbReference>
<evidence type="ECO:0000256" key="5">
    <source>
        <dbReference type="HAMAP-Rule" id="MF_01114"/>
    </source>
</evidence>
<comment type="function">
    <text evidence="5">Modulates RecA activity.</text>
</comment>
<gene>
    <name evidence="5" type="primary">recX</name>
    <name evidence="9" type="ORF">SAMN02745180_02644</name>
</gene>
<evidence type="ECO:0000256" key="1">
    <source>
        <dbReference type="ARBA" id="ARBA00004496"/>
    </source>
</evidence>
<dbReference type="Gene3D" id="1.10.10.10">
    <property type="entry name" value="Winged helix-like DNA-binding domain superfamily/Winged helix DNA-binding domain"/>
    <property type="match status" value="3"/>
</dbReference>
<keyword evidence="4 5" id="KW-0963">Cytoplasm</keyword>
<dbReference type="RefSeq" id="WP_072745266.1">
    <property type="nucleotide sequence ID" value="NZ_FQXR01000019.1"/>
</dbReference>
<dbReference type="AlphaFoldDB" id="A0A1M5Z221"/>
<dbReference type="InterPro" id="IPR036388">
    <property type="entry name" value="WH-like_DNA-bd_sf"/>
</dbReference>
<reference evidence="9 10" key="1">
    <citation type="submission" date="2016-11" db="EMBL/GenBank/DDBJ databases">
        <authorList>
            <person name="Jaros S."/>
            <person name="Januszkiewicz K."/>
            <person name="Wedrychowicz H."/>
        </authorList>
    </citation>
    <scope>NUCLEOTIDE SEQUENCE [LARGE SCALE GENOMIC DNA]</scope>
    <source>
        <strain evidence="9 10">DSM 13106</strain>
    </source>
</reference>
<dbReference type="HAMAP" id="MF_01114">
    <property type="entry name" value="RecX"/>
    <property type="match status" value="1"/>
</dbReference>
<dbReference type="PANTHER" id="PTHR33602:SF1">
    <property type="entry name" value="REGULATORY PROTEIN RECX FAMILY PROTEIN"/>
    <property type="match status" value="1"/>
</dbReference>
<dbReference type="GO" id="GO:0005737">
    <property type="term" value="C:cytoplasm"/>
    <property type="evidence" value="ECO:0007669"/>
    <property type="project" value="UniProtKB-SubCell"/>
</dbReference>
<dbReference type="GO" id="GO:0006282">
    <property type="term" value="P:regulation of DNA repair"/>
    <property type="evidence" value="ECO:0007669"/>
    <property type="project" value="UniProtKB-UniRule"/>
</dbReference>
<evidence type="ECO:0000256" key="3">
    <source>
        <dbReference type="ARBA" id="ARBA00018111"/>
    </source>
</evidence>
<accession>A0A1M5Z221</accession>
<comment type="similarity">
    <text evidence="2 5">Belongs to the RecX family.</text>
</comment>
<name>A0A1M5Z221_9FIRM</name>
<evidence type="ECO:0000313" key="10">
    <source>
        <dbReference type="Proteomes" id="UP000184389"/>
    </source>
</evidence>
<feature type="domain" description="RecX first three-helical" evidence="8">
    <location>
        <begin position="62"/>
        <end position="99"/>
    </location>
</feature>
<dbReference type="STRING" id="1123281.SAMN02745180_02644"/>
<dbReference type="InterPro" id="IPR053925">
    <property type="entry name" value="RecX_HTH_3rd"/>
</dbReference>
<sequence length="204" mass="24254">MKITKIESQKNKNRVNVYIDENFAFGIDIEILYKYSLEVDMEIDESFIKDVLQGEEQNRANNYALNLLSYRWRSECEIRNSMNTKGYSQDTIDNTIKFLKEQELIDDRRFAESFIKDKINFRDWGSYRLKQELFSKGVSKNIVDEVIEKYCDDEFERAMNLASKKIKSYKNDDKNAIYRKLGGYLQRKGYSYDVISSVLKELLK</sequence>
<dbReference type="Pfam" id="PF21981">
    <property type="entry name" value="RecX_HTH3"/>
    <property type="match status" value="1"/>
</dbReference>
<keyword evidence="10" id="KW-1185">Reference proteome</keyword>
<evidence type="ECO:0000256" key="4">
    <source>
        <dbReference type="ARBA" id="ARBA00022490"/>
    </source>
</evidence>
<evidence type="ECO:0000256" key="2">
    <source>
        <dbReference type="ARBA" id="ARBA00009695"/>
    </source>
</evidence>
<dbReference type="InterPro" id="IPR053924">
    <property type="entry name" value="RecX_HTH_2nd"/>
</dbReference>